<sequence>MISLGCGEQFHRLKAMLDRNRVLSVERVKQITIKGDSCELCAMTRSIRKTPVVVDGVEVIRVNVLS</sequence>
<evidence type="ECO:0000313" key="1">
    <source>
        <dbReference type="EMBL" id="VEV96453.1"/>
    </source>
</evidence>
<gene>
    <name evidence="1" type="ORF">PMYSY11_1406</name>
</gene>
<dbReference type="EMBL" id="LR215729">
    <property type="protein sequence ID" value="VEV96453.1"/>
    <property type="molecule type" value="Genomic_DNA"/>
</dbReference>
<accession>A0A653E1U6</accession>
<dbReference type="AlphaFoldDB" id="A0A653E1U6"/>
<name>A0A653E1U6_9PSED</name>
<protein>
    <submittedName>
        <fullName evidence="1">Uncharacterized protein</fullName>
    </submittedName>
</protein>
<proteinExistence type="predicted"/>
<organism evidence="1">
    <name type="scientific">Pseudomonas marincola</name>
    <dbReference type="NCBI Taxonomy" id="437900"/>
    <lineage>
        <taxon>Bacteria</taxon>
        <taxon>Pseudomonadati</taxon>
        <taxon>Pseudomonadota</taxon>
        <taxon>Gammaproteobacteria</taxon>
        <taxon>Pseudomonadales</taxon>
        <taxon>Pseudomonadaceae</taxon>
        <taxon>Pseudomonas</taxon>
    </lineage>
</organism>
<reference evidence="1" key="1">
    <citation type="submission" date="2019-02" db="EMBL/GenBank/DDBJ databases">
        <authorList>
            <consortium name="Genoscope - CEA"/>
            <person name="William W."/>
        </authorList>
    </citation>
    <scope>NUCLEOTIDE SEQUENCE [LARGE SCALE GENOMIC DNA]</scope>
    <source>
        <strain evidence="1">YSy11</strain>
    </source>
</reference>